<protein>
    <submittedName>
        <fullName evidence="3">Outer membrane protein</fullName>
    </submittedName>
</protein>
<gene>
    <name evidence="3" type="ORF">LF41_1555</name>
</gene>
<dbReference type="PATRIC" id="fig|1300345.3.peg.2625"/>
<evidence type="ECO:0000313" key="3">
    <source>
        <dbReference type="EMBL" id="KGQ18201.1"/>
    </source>
</evidence>
<dbReference type="OrthoDB" id="118677at2"/>
<evidence type="ECO:0000259" key="2">
    <source>
        <dbReference type="Pfam" id="PF13628"/>
    </source>
</evidence>
<name>A0A0A2WDC7_9GAMM</name>
<keyword evidence="4" id="KW-1185">Reference proteome</keyword>
<dbReference type="PROSITE" id="PS51257">
    <property type="entry name" value="PROKAR_LIPOPROTEIN"/>
    <property type="match status" value="1"/>
</dbReference>
<sequence>MRLHIHHKYLWLLIAIAAATSGCDRRKQGESGDMSPSTGETAPDTVSDKASGTASTSTVASASTIAPAAPSAASPGAAQLNAGDISFLNAVTRDNEKEIATTELGMSRGNAKNKELSRMLNGDHVALRDEVRALAPSLPTPEEGTAPKELSDLQGEAFDGRLIATLRAQHEEAIRMFTFASEDRTLSAPVRTLATDTLPKLKAHLSAVQAAGTAE</sequence>
<evidence type="ECO:0000256" key="1">
    <source>
        <dbReference type="SAM" id="MobiDB-lite"/>
    </source>
</evidence>
<dbReference type="Proteomes" id="UP000030518">
    <property type="component" value="Unassembled WGS sequence"/>
</dbReference>
<dbReference type="PANTHER" id="PTHR38593">
    <property type="entry name" value="BLR2558 PROTEIN"/>
    <property type="match status" value="1"/>
</dbReference>
<reference evidence="3 4" key="1">
    <citation type="submission" date="2014-09" db="EMBL/GenBank/DDBJ databases">
        <title>Genome sequences of Lysobacter dokdonensis DS-58.</title>
        <authorList>
            <person name="Kim J.F."/>
            <person name="Kwak M.-J."/>
        </authorList>
    </citation>
    <scope>NUCLEOTIDE SEQUENCE [LARGE SCALE GENOMIC DNA]</scope>
    <source>
        <strain evidence="3 4">DS-58</strain>
    </source>
</reference>
<dbReference type="STRING" id="1300345.LF41_1555"/>
<dbReference type="RefSeq" id="WP_161786970.1">
    <property type="nucleotide sequence ID" value="NZ_JRKJ01000021.1"/>
</dbReference>
<dbReference type="EMBL" id="JRKJ01000021">
    <property type="protein sequence ID" value="KGQ18201.1"/>
    <property type="molecule type" value="Genomic_DNA"/>
</dbReference>
<dbReference type="PANTHER" id="PTHR38593:SF1">
    <property type="entry name" value="BLR2558 PROTEIN"/>
    <property type="match status" value="1"/>
</dbReference>
<dbReference type="Pfam" id="PF13628">
    <property type="entry name" value="DUF4142"/>
    <property type="match status" value="1"/>
</dbReference>
<feature type="domain" description="DUF4142" evidence="2">
    <location>
        <begin position="84"/>
        <end position="210"/>
    </location>
</feature>
<comment type="caution">
    <text evidence="3">The sequence shown here is derived from an EMBL/GenBank/DDBJ whole genome shotgun (WGS) entry which is preliminary data.</text>
</comment>
<dbReference type="InterPro" id="IPR025419">
    <property type="entry name" value="DUF4142"/>
</dbReference>
<evidence type="ECO:0000313" key="4">
    <source>
        <dbReference type="Proteomes" id="UP000030518"/>
    </source>
</evidence>
<accession>A0A0A2WDC7</accession>
<dbReference type="AlphaFoldDB" id="A0A0A2WDC7"/>
<organism evidence="3 4">
    <name type="scientific">Lysobacter dokdonensis DS-58</name>
    <dbReference type="NCBI Taxonomy" id="1300345"/>
    <lineage>
        <taxon>Bacteria</taxon>
        <taxon>Pseudomonadati</taxon>
        <taxon>Pseudomonadota</taxon>
        <taxon>Gammaproteobacteria</taxon>
        <taxon>Lysobacterales</taxon>
        <taxon>Lysobacteraceae</taxon>
        <taxon>Noviluteimonas</taxon>
    </lineage>
</organism>
<feature type="region of interest" description="Disordered" evidence="1">
    <location>
        <begin position="24"/>
        <end position="55"/>
    </location>
</feature>
<proteinExistence type="predicted"/>